<evidence type="ECO:0000256" key="3">
    <source>
        <dbReference type="ARBA" id="ARBA00009548"/>
    </source>
</evidence>
<evidence type="ECO:0000313" key="17">
    <source>
        <dbReference type="WBParaSite" id="EVEC_0000104801-mRNA-1"/>
    </source>
</evidence>
<evidence type="ECO:0000256" key="9">
    <source>
        <dbReference type="ARBA" id="ARBA00022884"/>
    </source>
</evidence>
<evidence type="ECO:0000256" key="11">
    <source>
        <dbReference type="ARBA" id="ARBA00023187"/>
    </source>
</evidence>
<evidence type="ECO:0000256" key="2">
    <source>
        <dbReference type="ARBA" id="ARBA00004496"/>
    </source>
</evidence>
<keyword evidence="11" id="KW-0508">mRNA splicing</keyword>
<evidence type="ECO:0000256" key="1">
    <source>
        <dbReference type="ARBA" id="ARBA00004123"/>
    </source>
</evidence>
<evidence type="ECO:0000256" key="8">
    <source>
        <dbReference type="ARBA" id="ARBA00022845"/>
    </source>
</evidence>
<dbReference type="AlphaFoldDB" id="A0A0N4UUH8"/>
<feature type="region of interest" description="Disordered" evidence="13">
    <location>
        <begin position="1"/>
        <end position="66"/>
    </location>
</feature>
<evidence type="ECO:0000256" key="4">
    <source>
        <dbReference type="ARBA" id="ARBA00022448"/>
    </source>
</evidence>
<evidence type="ECO:0000313" key="15">
    <source>
        <dbReference type="EMBL" id="VDD85613.1"/>
    </source>
</evidence>
<keyword evidence="10" id="KW-0866">Nonsense-mediated mRNA decay</keyword>
<keyword evidence="7" id="KW-0509">mRNA transport</keyword>
<feature type="region of interest" description="Disordered" evidence="13">
    <location>
        <begin position="145"/>
        <end position="166"/>
    </location>
</feature>
<keyword evidence="9" id="KW-0694">RNA-binding</keyword>
<evidence type="ECO:0000259" key="14">
    <source>
        <dbReference type="Pfam" id="PF09405"/>
    </source>
</evidence>
<feature type="compositionally biased region" description="Basic and acidic residues" evidence="13">
    <location>
        <begin position="230"/>
        <end position="259"/>
    </location>
</feature>
<evidence type="ECO:0000313" key="16">
    <source>
        <dbReference type="Proteomes" id="UP000274131"/>
    </source>
</evidence>
<dbReference type="GO" id="GO:0005737">
    <property type="term" value="C:cytoplasm"/>
    <property type="evidence" value="ECO:0007669"/>
    <property type="project" value="UniProtKB-SubCell"/>
</dbReference>
<evidence type="ECO:0000256" key="13">
    <source>
        <dbReference type="SAM" id="MobiDB-lite"/>
    </source>
</evidence>
<accession>A0A0N4UUH8</accession>
<name>A0A0N4UUH8_ENTVE</name>
<comment type="subcellular location">
    <subcellularLocation>
        <location evidence="2">Cytoplasm</location>
    </subcellularLocation>
    <subcellularLocation>
        <location evidence="1">Nucleus</location>
    </subcellularLocation>
</comment>
<keyword evidence="6" id="KW-0507">mRNA processing</keyword>
<proteinExistence type="inferred from homology"/>
<dbReference type="Proteomes" id="UP000274131">
    <property type="component" value="Unassembled WGS sequence"/>
</dbReference>
<dbReference type="GO" id="GO:0000184">
    <property type="term" value="P:nuclear-transcribed mRNA catabolic process, nonsense-mediated decay"/>
    <property type="evidence" value="ECO:0007669"/>
    <property type="project" value="UniProtKB-KW"/>
</dbReference>
<keyword evidence="8" id="KW-0810">Translation regulation</keyword>
<sequence>MSSKHGISSSKKHQGSPDFHRKGKHDTGKRTNRSRSPHGHHRSSNRRPPPARRLSPKSSVLSNTKAAPVNELDLLSGDTKIKTGLSLGNPSPATTYPQRIRDVGYRGRNSASYGMRFGFLGGALDLVKGKWLYRPFLPYFPERATRSQQWHANKEEEDGKPVMKLFDPCKVPTGKSYFTHDDRSAKTSRSNGLERKFSAPLGWRNAPRDHLAKYRTQSRDIRNASSHSSRTADRDESRPKSGSKPFDEVWKHDLFQEEQDKGEDEE</sequence>
<feature type="compositionally biased region" description="Basic and acidic residues" evidence="13">
    <location>
        <begin position="208"/>
        <end position="222"/>
    </location>
</feature>
<dbReference type="WBParaSite" id="EVEC_0000104801-mRNA-1">
    <property type="protein sequence ID" value="EVEC_0000104801-mRNA-1"/>
    <property type="gene ID" value="EVEC_0000104801"/>
</dbReference>
<keyword evidence="16" id="KW-1185">Reference proteome</keyword>
<dbReference type="EMBL" id="UXUI01007136">
    <property type="protein sequence ID" value="VDD85613.1"/>
    <property type="molecule type" value="Genomic_DNA"/>
</dbReference>
<feature type="compositionally biased region" description="Basic and acidic residues" evidence="13">
    <location>
        <begin position="152"/>
        <end position="161"/>
    </location>
</feature>
<dbReference type="GO" id="GO:0008380">
    <property type="term" value="P:RNA splicing"/>
    <property type="evidence" value="ECO:0007669"/>
    <property type="project" value="UniProtKB-KW"/>
</dbReference>
<dbReference type="Pfam" id="PF09405">
    <property type="entry name" value="Btz"/>
    <property type="match status" value="1"/>
</dbReference>
<evidence type="ECO:0000256" key="6">
    <source>
        <dbReference type="ARBA" id="ARBA00022664"/>
    </source>
</evidence>
<dbReference type="GO" id="GO:0006397">
    <property type="term" value="P:mRNA processing"/>
    <property type="evidence" value="ECO:0007669"/>
    <property type="project" value="UniProtKB-KW"/>
</dbReference>
<reference evidence="17" key="1">
    <citation type="submission" date="2017-02" db="UniProtKB">
        <authorList>
            <consortium name="WormBaseParasite"/>
        </authorList>
    </citation>
    <scope>IDENTIFICATION</scope>
</reference>
<evidence type="ECO:0000256" key="12">
    <source>
        <dbReference type="ARBA" id="ARBA00023242"/>
    </source>
</evidence>
<reference evidence="15 16" key="2">
    <citation type="submission" date="2018-10" db="EMBL/GenBank/DDBJ databases">
        <authorList>
            <consortium name="Pathogen Informatics"/>
        </authorList>
    </citation>
    <scope>NUCLEOTIDE SEQUENCE [LARGE SCALE GENOMIC DNA]</scope>
</reference>
<protein>
    <submittedName>
        <fullName evidence="17">Btz domain-containing protein</fullName>
    </submittedName>
</protein>
<feature type="compositionally biased region" description="Basic residues" evidence="13">
    <location>
        <begin position="30"/>
        <end position="45"/>
    </location>
</feature>
<gene>
    <name evidence="15" type="ORF">EVEC_LOCUS756</name>
</gene>
<dbReference type="InterPro" id="IPR018545">
    <property type="entry name" value="Btz_dom"/>
</dbReference>
<keyword evidence="12" id="KW-0539">Nucleus</keyword>
<feature type="domain" description="Btz" evidence="14">
    <location>
        <begin position="154"/>
        <end position="261"/>
    </location>
</feature>
<feature type="region of interest" description="Disordered" evidence="13">
    <location>
        <begin position="208"/>
        <end position="266"/>
    </location>
</feature>
<evidence type="ECO:0000256" key="10">
    <source>
        <dbReference type="ARBA" id="ARBA00023161"/>
    </source>
</evidence>
<dbReference type="GO" id="GO:0051028">
    <property type="term" value="P:mRNA transport"/>
    <property type="evidence" value="ECO:0007669"/>
    <property type="project" value="UniProtKB-KW"/>
</dbReference>
<keyword evidence="5" id="KW-0963">Cytoplasm</keyword>
<keyword evidence="4" id="KW-0813">Transport</keyword>
<comment type="similarity">
    <text evidence="3">Belongs to the CASC3 family.</text>
</comment>
<dbReference type="GO" id="GO:0003729">
    <property type="term" value="F:mRNA binding"/>
    <property type="evidence" value="ECO:0007669"/>
    <property type="project" value="InterPro"/>
</dbReference>
<dbReference type="GO" id="GO:0035145">
    <property type="term" value="C:exon-exon junction complex"/>
    <property type="evidence" value="ECO:0007669"/>
    <property type="project" value="InterPro"/>
</dbReference>
<dbReference type="OrthoDB" id="5833141at2759"/>
<evidence type="ECO:0000256" key="7">
    <source>
        <dbReference type="ARBA" id="ARBA00022816"/>
    </source>
</evidence>
<evidence type="ECO:0000256" key="5">
    <source>
        <dbReference type="ARBA" id="ARBA00022490"/>
    </source>
</evidence>
<organism evidence="17">
    <name type="scientific">Enterobius vermicularis</name>
    <name type="common">Human pinworm</name>
    <dbReference type="NCBI Taxonomy" id="51028"/>
    <lineage>
        <taxon>Eukaryota</taxon>
        <taxon>Metazoa</taxon>
        <taxon>Ecdysozoa</taxon>
        <taxon>Nematoda</taxon>
        <taxon>Chromadorea</taxon>
        <taxon>Rhabditida</taxon>
        <taxon>Spirurina</taxon>
        <taxon>Oxyuridomorpha</taxon>
        <taxon>Oxyuroidea</taxon>
        <taxon>Oxyuridae</taxon>
        <taxon>Enterobius</taxon>
    </lineage>
</organism>
<dbReference type="GO" id="GO:0006417">
    <property type="term" value="P:regulation of translation"/>
    <property type="evidence" value="ECO:0007669"/>
    <property type="project" value="UniProtKB-KW"/>
</dbReference>